<evidence type="ECO:0000259" key="3">
    <source>
        <dbReference type="PROSITE" id="PS51007"/>
    </source>
</evidence>
<comment type="caution">
    <text evidence="4">The sequence shown here is derived from an EMBL/GenBank/DDBJ whole genome shotgun (WGS) entry which is preliminary data.</text>
</comment>
<keyword evidence="1" id="KW-0479">Metal-binding</keyword>
<dbReference type="InterPro" id="IPR009056">
    <property type="entry name" value="Cyt_c-like_dom"/>
</dbReference>
<reference evidence="4" key="1">
    <citation type="submission" date="2009-10" db="EMBL/GenBank/DDBJ databases">
        <title>Diversity of trophic interactions inside an arsenic-rich microbial ecosystem.</title>
        <authorList>
            <person name="Bertin P.N."/>
            <person name="Heinrich-Salmeron A."/>
            <person name="Pelletier E."/>
            <person name="Goulhen-Chollet F."/>
            <person name="Arsene-Ploetze F."/>
            <person name="Gallien S."/>
            <person name="Calteau A."/>
            <person name="Vallenet D."/>
            <person name="Casiot C."/>
            <person name="Chane-Woon-Ming B."/>
            <person name="Giloteaux L."/>
            <person name="Barakat M."/>
            <person name="Bonnefoy V."/>
            <person name="Bruneel O."/>
            <person name="Chandler M."/>
            <person name="Cleiss J."/>
            <person name="Duran R."/>
            <person name="Elbaz-Poulichet F."/>
            <person name="Fonknechten N."/>
            <person name="Lauga B."/>
            <person name="Mornico D."/>
            <person name="Ortet P."/>
            <person name="Schaeffer C."/>
            <person name="Siguier P."/>
            <person name="Alexander Thil Smith A."/>
            <person name="Van Dorsselaer A."/>
            <person name="Weissenbach J."/>
            <person name="Medigue C."/>
            <person name="Le Paslier D."/>
        </authorList>
    </citation>
    <scope>NUCLEOTIDE SEQUENCE</scope>
</reference>
<dbReference type="GO" id="GO:0046872">
    <property type="term" value="F:metal ion binding"/>
    <property type="evidence" value="ECO:0007669"/>
    <property type="project" value="UniProtKB-KW"/>
</dbReference>
<evidence type="ECO:0000313" key="4">
    <source>
        <dbReference type="EMBL" id="CBI10642.1"/>
    </source>
</evidence>
<proteinExistence type="predicted"/>
<evidence type="ECO:0000256" key="1">
    <source>
        <dbReference type="ARBA" id="ARBA00022723"/>
    </source>
</evidence>
<organism evidence="4">
    <name type="scientific">mine drainage metagenome</name>
    <dbReference type="NCBI Taxonomy" id="410659"/>
    <lineage>
        <taxon>unclassified sequences</taxon>
        <taxon>metagenomes</taxon>
        <taxon>ecological metagenomes</taxon>
    </lineage>
</organism>
<gene>
    <name evidence="4" type="ORF">CARN7_1435</name>
</gene>
<accession>E6QTS0</accession>
<dbReference type="EMBL" id="CABR01000098">
    <property type="protein sequence ID" value="CBI10642.1"/>
    <property type="molecule type" value="Genomic_DNA"/>
</dbReference>
<keyword evidence="2" id="KW-0408">Iron</keyword>
<name>E6QTS0_9ZZZZ</name>
<evidence type="ECO:0000256" key="2">
    <source>
        <dbReference type="ARBA" id="ARBA00023004"/>
    </source>
</evidence>
<protein>
    <submittedName>
        <fullName evidence="4">Putative outer membrane cytochrome c</fullName>
    </submittedName>
</protein>
<sequence>MNVLTFKKKFNLLHKVELMAVPMWRAVARKVTWQGISLALLTTVSAVASMDAAALPLFARQTGQNCQACHAGGKFPELTPYGRMFKLTGYTLGKRQLIPIAATLSFSSTSAPSASGVPGGAQNGGTGTQANGTPTFDKASLFAGGKLTDSIGAMAQYTFNNYSGSDDNHQAGRIYSNNADIRYAKHIINDQMDLVWGIDVNNNPGFEDVWNSSGVYGYGVVPGAVGTGSALLPMLLSQQLGQSVVGAGAYAYWNKTLYVDLAGYRTGDGVFSFMTHNYNGQQTYIQGTNPYVRVALTHDWGASNAMIGYTYLDANVYESGAPMSGGGNYGNVGGPVDEHRDNMVDFQYQYLSDPHVVTVEMEDANEQVLYGGGGATDSSNAFQAKASYTYEAHYGTALSYFNVSNTANNTANGFAAPSNLGSEGWTPEVFFMPVRNVRIGLQYTLFSRDNGTTLNASQNDTTFLYAWTAF</sequence>
<dbReference type="GO" id="GO:0020037">
    <property type="term" value="F:heme binding"/>
    <property type="evidence" value="ECO:0007669"/>
    <property type="project" value="InterPro"/>
</dbReference>
<dbReference type="GO" id="GO:0009055">
    <property type="term" value="F:electron transfer activity"/>
    <property type="evidence" value="ECO:0007669"/>
    <property type="project" value="InterPro"/>
</dbReference>
<dbReference type="PROSITE" id="PS51007">
    <property type="entry name" value="CYTC"/>
    <property type="match status" value="1"/>
</dbReference>
<dbReference type="AlphaFoldDB" id="E6QTS0"/>
<feature type="domain" description="Cytochrome c" evidence="3">
    <location>
        <begin position="49"/>
        <end position="162"/>
    </location>
</feature>